<name>A0AAV5BV54_ELECO</name>
<accession>A0AAV5BV54</accession>
<sequence>MPPTYLEGVLYWMSELRLGQSYEMAIVSFDIATNVFDVIPCPSCIAMWNEGPCLAFVAELEGMLCAILANPVAEELDIWKLENIQ</sequence>
<protein>
    <submittedName>
        <fullName evidence="1">Uncharacterized protein</fullName>
    </submittedName>
</protein>
<organism evidence="1 2">
    <name type="scientific">Eleusine coracana subsp. coracana</name>
    <dbReference type="NCBI Taxonomy" id="191504"/>
    <lineage>
        <taxon>Eukaryota</taxon>
        <taxon>Viridiplantae</taxon>
        <taxon>Streptophyta</taxon>
        <taxon>Embryophyta</taxon>
        <taxon>Tracheophyta</taxon>
        <taxon>Spermatophyta</taxon>
        <taxon>Magnoliopsida</taxon>
        <taxon>Liliopsida</taxon>
        <taxon>Poales</taxon>
        <taxon>Poaceae</taxon>
        <taxon>PACMAD clade</taxon>
        <taxon>Chloridoideae</taxon>
        <taxon>Cynodonteae</taxon>
        <taxon>Eleusininae</taxon>
        <taxon>Eleusine</taxon>
    </lineage>
</organism>
<proteinExistence type="predicted"/>
<dbReference type="AlphaFoldDB" id="A0AAV5BV54"/>
<dbReference type="EMBL" id="BQKI01000002">
    <property type="protein sequence ID" value="GJM89659.1"/>
    <property type="molecule type" value="Genomic_DNA"/>
</dbReference>
<evidence type="ECO:0000313" key="1">
    <source>
        <dbReference type="EMBL" id="GJM89659.1"/>
    </source>
</evidence>
<gene>
    <name evidence="1" type="primary">ga05868</name>
    <name evidence="1" type="ORF">PR202_ga05868</name>
</gene>
<reference evidence="1" key="2">
    <citation type="submission" date="2021-12" db="EMBL/GenBank/DDBJ databases">
        <title>Resequencing data analysis of finger millet.</title>
        <authorList>
            <person name="Hatakeyama M."/>
            <person name="Aluri S."/>
            <person name="Balachadran M.T."/>
            <person name="Sivarajan S.R."/>
            <person name="Poveda L."/>
            <person name="Shimizu-Inatsugi R."/>
            <person name="Schlapbach R."/>
            <person name="Sreeman S.M."/>
            <person name="Shimizu K.K."/>
        </authorList>
    </citation>
    <scope>NUCLEOTIDE SEQUENCE</scope>
</reference>
<evidence type="ECO:0000313" key="2">
    <source>
        <dbReference type="Proteomes" id="UP001054889"/>
    </source>
</evidence>
<reference evidence="1" key="1">
    <citation type="journal article" date="2018" name="DNA Res.">
        <title>Multiple hybrid de novo genome assembly of finger millet, an orphan allotetraploid crop.</title>
        <authorList>
            <person name="Hatakeyama M."/>
            <person name="Aluri S."/>
            <person name="Balachadran M.T."/>
            <person name="Sivarajan S.R."/>
            <person name="Patrignani A."/>
            <person name="Gruter S."/>
            <person name="Poveda L."/>
            <person name="Shimizu-Inatsugi R."/>
            <person name="Baeten J."/>
            <person name="Francoijs K.J."/>
            <person name="Nataraja K.N."/>
            <person name="Reddy Y.A.N."/>
            <person name="Phadnis S."/>
            <person name="Ravikumar R.L."/>
            <person name="Schlapbach R."/>
            <person name="Sreeman S.M."/>
            <person name="Shimizu K.K."/>
        </authorList>
    </citation>
    <scope>NUCLEOTIDE SEQUENCE</scope>
</reference>
<keyword evidence="2" id="KW-1185">Reference proteome</keyword>
<dbReference type="Proteomes" id="UP001054889">
    <property type="component" value="Unassembled WGS sequence"/>
</dbReference>
<comment type="caution">
    <text evidence="1">The sequence shown here is derived from an EMBL/GenBank/DDBJ whole genome shotgun (WGS) entry which is preliminary data.</text>
</comment>